<name>A5BGU3_VITVI</name>
<dbReference type="ExpressionAtlas" id="A5BGU3">
    <property type="expression patterns" value="baseline and differential"/>
</dbReference>
<dbReference type="EMBL" id="AM459122">
    <property type="protein sequence ID" value="CAN74552.1"/>
    <property type="molecule type" value="Genomic_DNA"/>
</dbReference>
<reference evidence="1" key="1">
    <citation type="journal article" date="2007" name="PLoS ONE">
        <title>The first genome sequence of an elite grapevine cultivar (Pinot noir Vitis vinifera L.): coping with a highly heterozygous genome.</title>
        <authorList>
            <person name="Velasco R."/>
            <person name="Zharkikh A."/>
            <person name="Troggio M."/>
            <person name="Cartwright D.A."/>
            <person name="Cestaro A."/>
            <person name="Pruss D."/>
            <person name="Pindo M."/>
            <person name="FitzGerald L.M."/>
            <person name="Vezzulli S."/>
            <person name="Reid J."/>
            <person name="Malacarne G."/>
            <person name="Iliev D."/>
            <person name="Coppola G."/>
            <person name="Wardell B."/>
            <person name="Micheletti D."/>
            <person name="Macalma T."/>
            <person name="Facci M."/>
            <person name="Mitchell J.T."/>
            <person name="Perazzolli M."/>
            <person name="Eldredge G."/>
            <person name="Gatto P."/>
            <person name="Oyzerski R."/>
            <person name="Moretto M."/>
            <person name="Gutin N."/>
            <person name="Stefanini M."/>
            <person name="Chen Y."/>
            <person name="Segala C."/>
            <person name="Davenport C."/>
            <person name="Dematte L."/>
            <person name="Mraz A."/>
            <person name="Battilana J."/>
            <person name="Stormo K."/>
            <person name="Costa F."/>
            <person name="Tao Q."/>
            <person name="Si-Ammour A."/>
            <person name="Harkins T."/>
            <person name="Lackey A."/>
            <person name="Perbost C."/>
            <person name="Taillon B."/>
            <person name="Stella A."/>
            <person name="Solovyev V."/>
            <person name="Fawcett J.A."/>
            <person name="Sterck L."/>
            <person name="Vandepoele K."/>
            <person name="Grando S.M."/>
            <person name="Toppo S."/>
            <person name="Moser C."/>
            <person name="Lanchbury J."/>
            <person name="Bogden R."/>
            <person name="Skolnick M."/>
            <person name="Sgaramella V."/>
            <person name="Bhatnagar S.K."/>
            <person name="Fontana P."/>
            <person name="Gutin A."/>
            <person name="Van de Peer Y."/>
            <person name="Salamini F."/>
            <person name="Viola R."/>
        </authorList>
    </citation>
    <scope>NUCLEOTIDE SEQUENCE</scope>
</reference>
<dbReference type="InterPro" id="IPR036249">
    <property type="entry name" value="Thioredoxin-like_sf"/>
</dbReference>
<accession>A5BGU3</accession>
<organism evidence="1">
    <name type="scientific">Vitis vinifera</name>
    <name type="common">Grape</name>
    <dbReference type="NCBI Taxonomy" id="29760"/>
    <lineage>
        <taxon>Eukaryota</taxon>
        <taxon>Viridiplantae</taxon>
        <taxon>Streptophyta</taxon>
        <taxon>Embryophyta</taxon>
        <taxon>Tracheophyta</taxon>
        <taxon>Spermatophyta</taxon>
        <taxon>Magnoliopsida</taxon>
        <taxon>eudicotyledons</taxon>
        <taxon>Gunneridae</taxon>
        <taxon>Pentapetalae</taxon>
        <taxon>rosids</taxon>
        <taxon>Vitales</taxon>
        <taxon>Vitaceae</taxon>
        <taxon>Viteae</taxon>
        <taxon>Vitis</taxon>
    </lineage>
</organism>
<proteinExistence type="predicted"/>
<dbReference type="AlphaFoldDB" id="A5BGU3"/>
<sequence>MARNSVLLRHLLRFSPSSRARSSSLIETLASSPIAVPSPPIHTISSFFTTATANSQFSRPCLNYRTLCSSSGQSKIALIKSEEEFNTSLSKVQGRFIAPIIAELSEKYPHVTTYKIDIDQPTLHFFQNGKKAAEIIGADVARLKDTMDKLYK</sequence>
<evidence type="ECO:0000313" key="1">
    <source>
        <dbReference type="EMBL" id="CAN74552.1"/>
    </source>
</evidence>
<dbReference type="Gene3D" id="3.40.30.10">
    <property type="entry name" value="Glutaredoxin"/>
    <property type="match status" value="1"/>
</dbReference>
<protein>
    <submittedName>
        <fullName evidence="1">Uncharacterized protein</fullName>
    </submittedName>
</protein>
<dbReference type="SUPFAM" id="SSF52833">
    <property type="entry name" value="Thioredoxin-like"/>
    <property type="match status" value="1"/>
</dbReference>
<dbReference type="CDD" id="cd02947">
    <property type="entry name" value="TRX_family"/>
    <property type="match status" value="1"/>
</dbReference>
<gene>
    <name evidence="1" type="ORF">VITISV_019041</name>
</gene>